<proteinExistence type="inferred from homology"/>
<dbReference type="PANTHER" id="PTHR46268:SF26">
    <property type="entry name" value="UNIVERSAL STRESS PROTEIN MJ0577"/>
    <property type="match status" value="1"/>
</dbReference>
<dbReference type="PRINTS" id="PR01438">
    <property type="entry name" value="UNVRSLSTRESS"/>
</dbReference>
<dbReference type="GO" id="GO:0005737">
    <property type="term" value="C:cytoplasm"/>
    <property type="evidence" value="ECO:0007669"/>
    <property type="project" value="UniProtKB-SubCell"/>
</dbReference>
<dbReference type="Proteomes" id="UP000239907">
    <property type="component" value="Unassembled WGS sequence"/>
</dbReference>
<reference evidence="4 5" key="1">
    <citation type="submission" date="2016-12" db="EMBL/GenBank/DDBJ databases">
        <title>Study of bacterial adaptation to deep sea.</title>
        <authorList>
            <person name="Song J."/>
            <person name="Yoshizawa S."/>
            <person name="Kogure K."/>
        </authorList>
    </citation>
    <scope>NUCLEOTIDE SEQUENCE [LARGE SCALE GENOMIC DNA]</scope>
    <source>
        <strain evidence="4 5">SAORIC-165</strain>
    </source>
</reference>
<protein>
    <recommendedName>
        <fullName evidence="2">Universal stress protein</fullName>
    </recommendedName>
</protein>
<sequence>MKTIVVAIDFSHGTERILKAASKLAKVLQEHVYLVHVIDDTPLYTMYGMYPEEIPAMAEYRELASERAKLKMEEAKTSLEGMGVAVVSEVLDGQPQAAIMDFAAKVATDMVIVGTHGHSAIGSVLMGSVASGLVRQAKVPVLVVPCEN</sequence>
<accession>A0A2S7TXP3</accession>
<evidence type="ECO:0000313" key="5">
    <source>
        <dbReference type="Proteomes" id="UP000239907"/>
    </source>
</evidence>
<dbReference type="InterPro" id="IPR006015">
    <property type="entry name" value="Universal_stress_UspA"/>
</dbReference>
<evidence type="ECO:0000256" key="1">
    <source>
        <dbReference type="ARBA" id="ARBA00008791"/>
    </source>
</evidence>
<organism evidence="4 5">
    <name type="scientific">Rubritalea profundi</name>
    <dbReference type="NCBI Taxonomy" id="1658618"/>
    <lineage>
        <taxon>Bacteria</taxon>
        <taxon>Pseudomonadati</taxon>
        <taxon>Verrucomicrobiota</taxon>
        <taxon>Verrucomicrobiia</taxon>
        <taxon>Verrucomicrobiales</taxon>
        <taxon>Rubritaleaceae</taxon>
        <taxon>Rubritalea</taxon>
    </lineage>
</organism>
<comment type="subcellular location">
    <subcellularLocation>
        <location evidence="2">Cytoplasm</location>
    </subcellularLocation>
</comment>
<keyword evidence="5" id="KW-1185">Reference proteome</keyword>
<dbReference type="PIRSF" id="PIRSF006276">
    <property type="entry name" value="UspA"/>
    <property type="match status" value="1"/>
</dbReference>
<dbReference type="SUPFAM" id="SSF52402">
    <property type="entry name" value="Adenine nucleotide alpha hydrolases-like"/>
    <property type="match status" value="1"/>
</dbReference>
<dbReference type="OrthoDB" id="8547832at2"/>
<dbReference type="EMBL" id="MQWA01000001">
    <property type="protein sequence ID" value="PQJ27508.1"/>
    <property type="molecule type" value="Genomic_DNA"/>
</dbReference>
<evidence type="ECO:0000259" key="3">
    <source>
        <dbReference type="Pfam" id="PF00582"/>
    </source>
</evidence>
<dbReference type="CDD" id="cd00293">
    <property type="entry name" value="USP-like"/>
    <property type="match status" value="1"/>
</dbReference>
<dbReference type="Gene3D" id="3.40.50.620">
    <property type="entry name" value="HUPs"/>
    <property type="match status" value="1"/>
</dbReference>
<comment type="caution">
    <text evidence="4">The sequence shown here is derived from an EMBL/GenBank/DDBJ whole genome shotgun (WGS) entry which is preliminary data.</text>
</comment>
<gene>
    <name evidence="4" type="ORF">BSZ32_02690</name>
</gene>
<comment type="similarity">
    <text evidence="1 2">Belongs to the universal stress protein A family.</text>
</comment>
<keyword evidence="2" id="KW-0963">Cytoplasm</keyword>
<dbReference type="PANTHER" id="PTHR46268">
    <property type="entry name" value="STRESS RESPONSE PROTEIN NHAX"/>
    <property type="match status" value="1"/>
</dbReference>
<feature type="domain" description="UspA" evidence="3">
    <location>
        <begin position="1"/>
        <end position="145"/>
    </location>
</feature>
<dbReference type="RefSeq" id="WP_105041997.1">
    <property type="nucleotide sequence ID" value="NZ_MQWA01000001.1"/>
</dbReference>
<name>A0A2S7TXP3_9BACT</name>
<evidence type="ECO:0000256" key="2">
    <source>
        <dbReference type="PIRNR" id="PIRNR006276"/>
    </source>
</evidence>
<evidence type="ECO:0000313" key="4">
    <source>
        <dbReference type="EMBL" id="PQJ27508.1"/>
    </source>
</evidence>
<dbReference type="InterPro" id="IPR014729">
    <property type="entry name" value="Rossmann-like_a/b/a_fold"/>
</dbReference>
<dbReference type="Pfam" id="PF00582">
    <property type="entry name" value="Usp"/>
    <property type="match status" value="1"/>
</dbReference>
<dbReference type="AlphaFoldDB" id="A0A2S7TXP3"/>
<dbReference type="InterPro" id="IPR006016">
    <property type="entry name" value="UspA"/>
</dbReference>